<evidence type="ECO:0000313" key="2">
    <source>
        <dbReference type="EMBL" id="ADY30079.1"/>
    </source>
</evidence>
<sequence length="165" mass="18870">MKQVLIVCLLLISSFCFSQANKLQKNLIPTKVDSIQFSIWHIQTKETSNPGTKVKEYKKELGYTVLDKKDQHTFIKKLQSPESYNSSRALLHHYNLVFLIYHNGKIVGKVHISSITGNIDVENVQNQNNYKSSVSKQMGKYLIGLLKKYKLLKLVDEVNLKGLST</sequence>
<dbReference type="STRING" id="867900.Celly_2259"/>
<keyword evidence="1" id="KW-0732">Signal</keyword>
<reference evidence="2 3" key="1">
    <citation type="journal article" date="2011" name="Stand. Genomic Sci.">
        <title>Complete genome sequence of Cellulophaga lytica type strain (LIM- 21).</title>
        <authorList>
            <person name="Pati A."/>
            <person name="Abt B."/>
            <person name="Teshima H."/>
            <person name="Nolan M."/>
            <person name="Lapidus A."/>
            <person name="Lucas S."/>
            <person name="Hammon N."/>
            <person name="Deshpande S."/>
            <person name="Cheng J.F."/>
            <person name="Tapia R."/>
            <person name="Han C."/>
            <person name="Goodwin L."/>
            <person name="Pitluck S."/>
            <person name="Liolios K."/>
            <person name="Pagani I."/>
            <person name="Mavromatis K."/>
            <person name="Ovchinikova G."/>
            <person name="Chen A."/>
            <person name="Palaniappan K."/>
            <person name="Land M."/>
            <person name="Hauser L."/>
            <person name="Jeffries C.D."/>
            <person name="Detter J.C."/>
            <person name="Brambilla E.M."/>
            <person name="Kannan K.P."/>
            <person name="Rohde M."/>
            <person name="Spring S."/>
            <person name="Goker M."/>
            <person name="Woyke T."/>
            <person name="Bristow J."/>
            <person name="Eisen J.A."/>
            <person name="Markowitz V."/>
            <person name="Hugenholtz P."/>
            <person name="Kyrpides N.C."/>
            <person name="Klenk H.P."/>
            <person name="Ivanova N."/>
        </authorList>
    </citation>
    <scope>NUCLEOTIDE SEQUENCE [LARGE SCALE GENOMIC DNA]</scope>
    <source>
        <strain evidence="3">ATCC 23178 / DSM 7489 / JCM 8516 / NBRC 14961 / NCIMB 1423 / VKM B-1433 / Cy l20</strain>
    </source>
</reference>
<dbReference type="OrthoDB" id="1439549at2"/>
<protein>
    <submittedName>
        <fullName evidence="2">Uncharacterized protein</fullName>
    </submittedName>
</protein>
<accession>F0RFV4</accession>
<dbReference type="Proteomes" id="UP000007487">
    <property type="component" value="Chromosome"/>
</dbReference>
<gene>
    <name evidence="2" type="ordered locus">Celly_2259</name>
</gene>
<feature type="chain" id="PRO_5003259329" evidence="1">
    <location>
        <begin position="21"/>
        <end position="165"/>
    </location>
</feature>
<feature type="signal peptide" evidence="1">
    <location>
        <begin position="1"/>
        <end position="20"/>
    </location>
</feature>
<dbReference type="HOGENOM" id="CLU_1607902_0_0_10"/>
<name>F0RFV4_CELLC</name>
<proteinExistence type="predicted"/>
<dbReference type="EMBL" id="CP002534">
    <property type="protein sequence ID" value="ADY30079.1"/>
    <property type="molecule type" value="Genomic_DNA"/>
</dbReference>
<dbReference type="RefSeq" id="WP_013621822.1">
    <property type="nucleotide sequence ID" value="NC_015167.1"/>
</dbReference>
<evidence type="ECO:0000256" key="1">
    <source>
        <dbReference type="SAM" id="SignalP"/>
    </source>
</evidence>
<dbReference type="KEGG" id="cly:Celly_2259"/>
<dbReference type="AlphaFoldDB" id="F0RFV4"/>
<organism evidence="2 3">
    <name type="scientific">Cellulophaga lytica (strain ATCC 23178 / DSM 7489 / JCM 8516 / NBRC 14961 / NCIMB 1423 / VKM B-1433 / Cy l20)</name>
    <dbReference type="NCBI Taxonomy" id="867900"/>
    <lineage>
        <taxon>Bacteria</taxon>
        <taxon>Pseudomonadati</taxon>
        <taxon>Bacteroidota</taxon>
        <taxon>Flavobacteriia</taxon>
        <taxon>Flavobacteriales</taxon>
        <taxon>Flavobacteriaceae</taxon>
        <taxon>Cellulophaga</taxon>
    </lineage>
</organism>
<keyword evidence="3" id="KW-1185">Reference proteome</keyword>
<evidence type="ECO:0000313" key="3">
    <source>
        <dbReference type="Proteomes" id="UP000007487"/>
    </source>
</evidence>